<proteinExistence type="predicted"/>
<dbReference type="PROSITE" id="PS50405">
    <property type="entry name" value="GST_CTER"/>
    <property type="match status" value="1"/>
</dbReference>
<feature type="compositionally biased region" description="Basic and acidic residues" evidence="1">
    <location>
        <begin position="184"/>
        <end position="217"/>
    </location>
</feature>
<dbReference type="GO" id="GO:0005737">
    <property type="term" value="C:cytoplasm"/>
    <property type="evidence" value="ECO:0007669"/>
    <property type="project" value="TreeGrafter"/>
</dbReference>
<comment type="caution">
    <text evidence="3">The sequence shown here is derived from an EMBL/GenBank/DDBJ whole genome shotgun (WGS) entry which is preliminary data.</text>
</comment>
<name>A0AAV8ABA7_9EUKA</name>
<feature type="region of interest" description="Disordered" evidence="1">
    <location>
        <begin position="787"/>
        <end position="828"/>
    </location>
</feature>
<dbReference type="EMBL" id="JANTQA010000009">
    <property type="protein sequence ID" value="KAJ3451422.1"/>
    <property type="molecule type" value="Genomic_DNA"/>
</dbReference>
<feature type="region of interest" description="Disordered" evidence="1">
    <location>
        <begin position="167"/>
        <end position="217"/>
    </location>
</feature>
<feature type="compositionally biased region" description="Basic and acidic residues" evidence="1">
    <location>
        <begin position="818"/>
        <end position="828"/>
    </location>
</feature>
<dbReference type="InterPro" id="IPR053836">
    <property type="entry name" value="Arc1-like_N"/>
</dbReference>
<dbReference type="PANTHER" id="PTHR44490:SF1">
    <property type="entry name" value="EUKARYOTIC TRANSLATION ELONGATION FACTOR 1 EPSILON-1"/>
    <property type="match status" value="1"/>
</dbReference>
<organism evidence="3 4">
    <name type="scientific">Anaeramoeba flamelloides</name>
    <dbReference type="NCBI Taxonomy" id="1746091"/>
    <lineage>
        <taxon>Eukaryota</taxon>
        <taxon>Metamonada</taxon>
        <taxon>Anaeramoebidae</taxon>
        <taxon>Anaeramoeba</taxon>
    </lineage>
</organism>
<dbReference type="GO" id="GO:0003746">
    <property type="term" value="F:translation elongation factor activity"/>
    <property type="evidence" value="ECO:0007669"/>
    <property type="project" value="UniProtKB-KW"/>
</dbReference>
<dbReference type="InterPro" id="IPR042450">
    <property type="entry name" value="EEF1E1"/>
</dbReference>
<dbReference type="Pfam" id="PF21972">
    <property type="entry name" value="Arc1p_N_like"/>
    <property type="match status" value="1"/>
</dbReference>
<dbReference type="GO" id="GO:0005634">
    <property type="term" value="C:nucleus"/>
    <property type="evidence" value="ECO:0007669"/>
    <property type="project" value="TreeGrafter"/>
</dbReference>
<dbReference type="Pfam" id="PF14441">
    <property type="entry name" value="OTT_1508_deam"/>
    <property type="match status" value="1"/>
</dbReference>
<dbReference type="SUPFAM" id="SSF47616">
    <property type="entry name" value="GST C-terminal domain-like"/>
    <property type="match status" value="1"/>
</dbReference>
<sequence length="934" mass="111378">MEIVFHFETPPKFALLVSYFFPKLKVKPFADTVQLLEPTLCDTKTKKMIVFGNYTIAKHLARLGKKARDLFGDYLTQIDQWLEVTSSTEPIQSYFSLLNNYLQLRTYFIGNTVTLADLAIFVNCLKVNKQLQNSKFVHLKRWFNHMSMIPQCKRLIDLKPFSCKKQRQQSMNYPKQMKLVGGGSERDKQQKGDQNKNKENRTNQEKNPNESLSIKDQKNNEIQVSVNTIIDSLEKLQKYLNIFNNFFGGTHMNQIDLFVFVHIKEFKHLIRDNTNLSNLEIWLKDMFLLPQIQNYENYPLFKNPNQNKKFGTLNEKIKDKKKLKKYLKNIFINLYTYSVENYQEPTETSITQFFFNKLSKLLVGKERCVAITLKNGTVYFSSNSQTKKTNNFVGVIEHILKETKTNTFEIQTHITIPNEKGEEINKIKITHINAKKENNKILIEKSSRNIDILITQEDHNFTELLDLEITLELDAEYVLQQTDIIIKRNKICSHDLMRKLSNLILHLFDCLKIVVECKKNNICLSKMERKNICLLNMKRKNFLDPLIMQIYSRSDFNKLNAEKYILNNDLEKLTDEINKIFEDFLVKDKIELGDYKFNEEHKKIIISFFTSLREIEKIIKENIFQEDFFFVLNFILSATYLLHRCEKISQEIKEIRNYKIKKLEDIINKKDKNNDSEDQDIQKKATIKETKIKIVWKPYKLTFFGNQNGIHAEMVIFNQLGKLDFISISKQCCPQCYYFLNKNSIKNTGCHGKIIGKWKIDQKISEKILDKKTLDEITKIYNDFTSKTEEKDKEEEKQVEKEKQEEKEKEEEEEEKEEKEKQEKLEEKEKQEIKTIQNYNNTIQDLISNTQENEEIKIEKEKEKKKNIKKRKYNEISKETTNETIYKIFRLNDPKNKMKIGSKIERKRKRNRKRKKKRRNRKRRKTRRKRKTRN</sequence>
<dbReference type="Gene3D" id="1.20.1050.130">
    <property type="match status" value="1"/>
</dbReference>
<dbReference type="InterPro" id="IPR010987">
    <property type="entry name" value="Glutathione-S-Trfase_C-like"/>
</dbReference>
<evidence type="ECO:0000313" key="3">
    <source>
        <dbReference type="EMBL" id="KAJ3451422.1"/>
    </source>
</evidence>
<feature type="compositionally biased region" description="Basic and acidic residues" evidence="1">
    <location>
        <begin position="787"/>
        <end position="807"/>
    </location>
</feature>
<evidence type="ECO:0000256" key="1">
    <source>
        <dbReference type="SAM" id="MobiDB-lite"/>
    </source>
</evidence>
<feature type="compositionally biased region" description="Basic residues" evidence="1">
    <location>
        <begin position="897"/>
        <end position="934"/>
    </location>
</feature>
<dbReference type="InterPro" id="IPR027796">
    <property type="entry name" value="OTT_1508_deam-like"/>
</dbReference>
<keyword evidence="3" id="KW-0251">Elongation factor</keyword>
<gene>
    <name evidence="3" type="ORF">M0812_04818</name>
</gene>
<dbReference type="InterPro" id="IPR036282">
    <property type="entry name" value="Glutathione-S-Trfase_C_sf"/>
</dbReference>
<dbReference type="CDD" id="cd10289">
    <property type="entry name" value="GST_C_AaRS_like"/>
    <property type="match status" value="1"/>
</dbReference>
<feature type="domain" description="GST C-terminal" evidence="2">
    <location>
        <begin position="42"/>
        <end position="166"/>
    </location>
</feature>
<keyword evidence="3" id="KW-0648">Protein biosynthesis</keyword>
<protein>
    <submittedName>
        <fullName evidence="3">Eukaryotic translation elongation factor 1 epsilon-1</fullName>
    </submittedName>
</protein>
<feature type="compositionally biased region" description="Acidic residues" evidence="1">
    <location>
        <begin position="808"/>
        <end position="817"/>
    </location>
</feature>
<evidence type="ECO:0000259" key="2">
    <source>
        <dbReference type="PROSITE" id="PS50405"/>
    </source>
</evidence>
<reference evidence="3" key="1">
    <citation type="submission" date="2022-08" db="EMBL/GenBank/DDBJ databases">
        <title>Novel sulphate-reducing endosymbionts in the free-living metamonad Anaeramoeba.</title>
        <authorList>
            <person name="Jerlstrom-Hultqvist J."/>
            <person name="Cepicka I."/>
            <person name="Gallot-Lavallee L."/>
            <person name="Salas-Leiva D."/>
            <person name="Curtis B.A."/>
            <person name="Zahonova K."/>
            <person name="Pipaliya S."/>
            <person name="Dacks J."/>
            <person name="Roger A.J."/>
        </authorList>
    </citation>
    <scope>NUCLEOTIDE SEQUENCE</scope>
    <source>
        <strain evidence="3">Busselton2</strain>
    </source>
</reference>
<dbReference type="PANTHER" id="PTHR44490">
    <property type="entry name" value="EUKARYOTIC TRANSLATION ELONGATION FACTOR 1 EPSILON-1"/>
    <property type="match status" value="1"/>
</dbReference>
<dbReference type="Proteomes" id="UP001146793">
    <property type="component" value="Unassembled WGS sequence"/>
</dbReference>
<dbReference type="AlphaFoldDB" id="A0AAV8ABA7"/>
<accession>A0AAV8ABA7</accession>
<evidence type="ECO:0000313" key="4">
    <source>
        <dbReference type="Proteomes" id="UP001146793"/>
    </source>
</evidence>
<dbReference type="GO" id="GO:0017101">
    <property type="term" value="C:aminoacyl-tRNA synthetase multienzyme complex"/>
    <property type="evidence" value="ECO:0007669"/>
    <property type="project" value="InterPro"/>
</dbReference>
<feature type="region of interest" description="Disordered" evidence="1">
    <location>
        <begin position="893"/>
        <end position="934"/>
    </location>
</feature>